<organism evidence="2 3">
    <name type="scientific">Methanosarcina barkeri CM1</name>
    <dbReference type="NCBI Taxonomy" id="796385"/>
    <lineage>
        <taxon>Archaea</taxon>
        <taxon>Methanobacteriati</taxon>
        <taxon>Methanobacteriota</taxon>
        <taxon>Stenosarchaea group</taxon>
        <taxon>Methanomicrobia</taxon>
        <taxon>Methanosarcinales</taxon>
        <taxon>Methanosarcinaceae</taxon>
        <taxon>Methanosarcina</taxon>
    </lineage>
</organism>
<dbReference type="AlphaFoldDB" id="A0A0G3CAD2"/>
<dbReference type="PATRIC" id="fig|796385.3.peg.2413"/>
<reference evidence="2 3" key="2">
    <citation type="journal article" date="2015" name="Stand. Genomic Sci.">
        <title>The complete genome sequence of the rumen methanogen Methanosarcina barkeri CM1.</title>
        <authorList>
            <person name="Lambie S.C."/>
            <person name="Kelly W.J."/>
            <person name="Leahy S.C."/>
            <person name="Li D."/>
            <person name="Reilly K."/>
            <person name="McAllister T.A."/>
            <person name="Valle E.R."/>
            <person name="Attwood G.T."/>
            <person name="Altermann E."/>
        </authorList>
    </citation>
    <scope>NUCLEOTIDE SEQUENCE [LARGE SCALE GENOMIC DNA]</scope>
    <source>
        <strain evidence="2 3">CM1</strain>
    </source>
</reference>
<feature type="compositionally biased region" description="Low complexity" evidence="1">
    <location>
        <begin position="180"/>
        <end position="196"/>
    </location>
</feature>
<proteinExistence type="predicted"/>
<evidence type="ECO:0000313" key="2">
    <source>
        <dbReference type="EMBL" id="AKJ38966.1"/>
    </source>
</evidence>
<evidence type="ECO:0000313" key="3">
    <source>
        <dbReference type="Proteomes" id="UP000035331"/>
    </source>
</evidence>
<protein>
    <submittedName>
        <fullName evidence="2">Uncharacterized protein</fullName>
    </submittedName>
</protein>
<name>A0A0G3CAD2_METBA</name>
<dbReference type="GeneID" id="87760993"/>
<feature type="region of interest" description="Disordered" evidence="1">
    <location>
        <begin position="180"/>
        <end position="209"/>
    </location>
</feature>
<accession>A0A0G3CAD2</accession>
<gene>
    <name evidence="2" type="ORF">MCM1_1944</name>
</gene>
<dbReference type="Proteomes" id="UP000035331">
    <property type="component" value="Chromosome"/>
</dbReference>
<dbReference type="EMBL" id="CP008746">
    <property type="protein sequence ID" value="AKJ38966.1"/>
    <property type="molecule type" value="Genomic_DNA"/>
</dbReference>
<dbReference type="GeneID" id="89225048"/>
<sequence>MCLKILNIALCVVLVTILWNCDLGSCSQNGDDVTENITLSFGPETLDELKNNSNFIAAYGKIPSFGSLEERKQWLNKLDEVYTGTDAEMSKYMYPNGPVTRYGYSINGVLEVAVNETIEKSLMDEIYKISDSKASKMGIKEIPLVFVHGDLAVPVVGEAVPTIETVNSSTSEEKNAVELNNSINNNPKLNNENSSNIDKSGENKPNKNNSVPGFGLLGSLICLYGGWKFRIK</sequence>
<reference evidence="3" key="1">
    <citation type="submission" date="2014-06" db="EMBL/GenBank/DDBJ databases">
        <title>The complete genome sequence of Methanosarcina barkeri CM1.</title>
        <authorList>
            <consortium name="Pastoral Greenhouse Gas Research Consortium"/>
            <person name="Lambie S.C."/>
            <person name="Leahy S.C."/>
            <person name="Kelly W.J."/>
            <person name="Li D."/>
            <person name="Reilly K."/>
            <person name="Attwood G.T."/>
            <person name="Altermann E."/>
        </authorList>
    </citation>
    <scope>NUCLEOTIDE SEQUENCE [LARGE SCALE GENOMIC DNA]</scope>
    <source>
        <strain evidence="3">CM1</strain>
    </source>
</reference>
<evidence type="ECO:0000256" key="1">
    <source>
        <dbReference type="SAM" id="MobiDB-lite"/>
    </source>
</evidence>
<dbReference type="RefSeq" id="WP_048119719.1">
    <property type="nucleotide sequence ID" value="NZ_CP008746.1"/>
</dbReference>